<feature type="transmembrane region" description="Helical" evidence="2">
    <location>
        <begin position="796"/>
        <end position="819"/>
    </location>
</feature>
<proteinExistence type="predicted"/>
<dbReference type="Pfam" id="PF07690">
    <property type="entry name" value="MFS_1"/>
    <property type="match status" value="1"/>
</dbReference>
<gene>
    <name evidence="3" type="ORF">CPAR01_06507</name>
</gene>
<dbReference type="InterPro" id="IPR036259">
    <property type="entry name" value="MFS_trans_sf"/>
</dbReference>
<dbReference type="GeneID" id="85374678"/>
<dbReference type="PANTHER" id="PTHR10188:SF6">
    <property type="entry name" value="N(4)-(BETA-N-ACETYLGLUCOSAMINYL)-L-ASPARAGINASE"/>
    <property type="match status" value="1"/>
</dbReference>
<dbReference type="InterPro" id="IPR029055">
    <property type="entry name" value="Ntn_hydrolases_N"/>
</dbReference>
<dbReference type="Proteomes" id="UP001241169">
    <property type="component" value="Unassembled WGS sequence"/>
</dbReference>
<dbReference type="Pfam" id="PF01112">
    <property type="entry name" value="Asparaginase_2"/>
    <property type="match status" value="2"/>
</dbReference>
<protein>
    <submittedName>
        <fullName evidence="3">L-asparaginase 1</fullName>
    </submittedName>
</protein>
<keyword evidence="2" id="KW-0812">Transmembrane</keyword>
<dbReference type="InterPro" id="IPR000246">
    <property type="entry name" value="Peptidase_T2"/>
</dbReference>
<evidence type="ECO:0000256" key="1">
    <source>
        <dbReference type="ARBA" id="ARBA00004141"/>
    </source>
</evidence>
<name>A0ABQ9SM51_9PEZI</name>
<dbReference type="EMBL" id="MOPA01000005">
    <property type="protein sequence ID" value="KAK1540518.1"/>
    <property type="molecule type" value="Genomic_DNA"/>
</dbReference>
<evidence type="ECO:0000313" key="4">
    <source>
        <dbReference type="Proteomes" id="UP001241169"/>
    </source>
</evidence>
<keyword evidence="2" id="KW-0472">Membrane</keyword>
<dbReference type="PANTHER" id="PTHR10188">
    <property type="entry name" value="L-ASPARAGINASE"/>
    <property type="match status" value="1"/>
</dbReference>
<sequence length="853" mass="92706">MITFDSYVLECSVTSYACESMDTRTGIVLHGGASESWIGDEASHAATRNFLKGLVIKAEKRLRAGFKAVDIATEIVAELEDFPEFNAGRGAAVNRDGVHEVRITSNMIQIELPDVCHTDCSDCKLEAGIINGRTAAYRAATCLQKTKNPIKLARAMLDSSDAHTPVFMAGEGADKLANHFGLDMVANTFFTTERRLDYWQKHRAEILEHGTVGAVVLDLHGHLAAANSTGGMMLKPPGRIGDTAILGAGLYADQQIAVTCSGGGEAILTSMLASRVANLYRSGLKLETAVKKAMWDSTGMCPSLSCGIIAITADGNQTAQCNSRLFTIGSAGLGDRFQYGLIGCTMPIIAPLCCFEDDLVRVGVSKHPTRQSQLTFCIKDTSLIAMNQKQVENLFGSLRRVAKAMLSLGGTESVAMVTFRGGRGGHLFGIRSTGSISPASTDLKEDPTFRAHIKIKKTAEPLQVVIESWQPSGPRRFSGFLLAPAVEFRAIVAGIWAALSRGLRVALQTPLHWAFATDSFHDDLMLLCFTHDERYWPNAAPFQSNNIGQWGLTSALGQRISDLEPFCVTAVDSGLSSSSHLAIASQFDKTNISTWPVNAFLVSSITVQPLLVLCRLMPSGGYDILDRADIGKMHLWPCCFRADDNGLAHSPVGSIVLTDIVGLKSRGHYQSLNYVNYGAGSALGSVSGGAIVERFGWNYVYKIQLPLCLLSSVMVYLWIPSSIEDSSRRSSDKGKVSLTNLYQTFDWKGSLLLGVLETMSMDEETAKMVEATRLNIDNLRTLDGDIQSKVMQAYQWGFVVLFSVLLVSSLGIILAFFWVPERRLDSTSNRAEHSDVVVEMVNLIDDEETDDGL</sequence>
<comment type="subcellular location">
    <subcellularLocation>
        <location evidence="1">Membrane</location>
        <topology evidence="1">Multi-pass membrane protein</topology>
    </subcellularLocation>
</comment>
<dbReference type="Gene3D" id="3.60.20.30">
    <property type="entry name" value="(Glycosyl)asparaginase"/>
    <property type="match status" value="1"/>
</dbReference>
<evidence type="ECO:0000313" key="3">
    <source>
        <dbReference type="EMBL" id="KAK1540518.1"/>
    </source>
</evidence>
<evidence type="ECO:0000256" key="2">
    <source>
        <dbReference type="SAM" id="Phobius"/>
    </source>
</evidence>
<dbReference type="SUPFAM" id="SSF103473">
    <property type="entry name" value="MFS general substrate transporter"/>
    <property type="match status" value="1"/>
</dbReference>
<dbReference type="RefSeq" id="XP_060349653.1">
    <property type="nucleotide sequence ID" value="XM_060490779.1"/>
</dbReference>
<keyword evidence="4" id="KW-1185">Reference proteome</keyword>
<dbReference type="Gene3D" id="1.20.1250.20">
    <property type="entry name" value="MFS general substrate transporter like domains"/>
    <property type="match status" value="1"/>
</dbReference>
<reference evidence="3 4" key="1">
    <citation type="submission" date="2016-10" db="EMBL/GenBank/DDBJ databases">
        <title>The genome sequence of Colletotrichum fioriniae PJ7.</title>
        <authorList>
            <person name="Baroncelli R."/>
        </authorList>
    </citation>
    <scope>NUCLEOTIDE SEQUENCE [LARGE SCALE GENOMIC DNA]</scope>
    <source>
        <strain evidence="3 4">IMI 384185</strain>
    </source>
</reference>
<dbReference type="InterPro" id="IPR011701">
    <property type="entry name" value="MFS"/>
</dbReference>
<keyword evidence="2" id="KW-1133">Transmembrane helix</keyword>
<organism evidence="3 4">
    <name type="scientific">Colletotrichum paranaense</name>
    <dbReference type="NCBI Taxonomy" id="1914294"/>
    <lineage>
        <taxon>Eukaryota</taxon>
        <taxon>Fungi</taxon>
        <taxon>Dikarya</taxon>
        <taxon>Ascomycota</taxon>
        <taxon>Pezizomycotina</taxon>
        <taxon>Sordariomycetes</taxon>
        <taxon>Hypocreomycetidae</taxon>
        <taxon>Glomerellales</taxon>
        <taxon>Glomerellaceae</taxon>
        <taxon>Colletotrichum</taxon>
        <taxon>Colletotrichum acutatum species complex</taxon>
    </lineage>
</organism>
<comment type="caution">
    <text evidence="3">The sequence shown here is derived from an EMBL/GenBank/DDBJ whole genome shotgun (WGS) entry which is preliminary data.</text>
</comment>
<dbReference type="SUPFAM" id="SSF56235">
    <property type="entry name" value="N-terminal nucleophile aminohydrolases (Ntn hydrolases)"/>
    <property type="match status" value="1"/>
</dbReference>
<accession>A0ABQ9SM51</accession>